<feature type="compositionally biased region" description="Polar residues" evidence="1">
    <location>
        <begin position="102"/>
        <end position="121"/>
    </location>
</feature>
<reference evidence="2" key="1">
    <citation type="submission" date="2019-05" db="EMBL/GenBank/DDBJ databases">
        <title>The de novo reference genome and transcriptome assemblies of the wild tomato species Solanum chilense.</title>
        <authorList>
            <person name="Stam R."/>
            <person name="Nosenko T."/>
            <person name="Hoerger A.C."/>
            <person name="Stephan W."/>
            <person name="Seidel M.A."/>
            <person name="Kuhn J.M.M."/>
            <person name="Haberer G."/>
            <person name="Tellier A."/>
        </authorList>
    </citation>
    <scope>NUCLEOTIDE SEQUENCE</scope>
    <source>
        <tissue evidence="2">Mature leaves</tissue>
    </source>
</reference>
<accession>A0A6N2BQY7</accession>
<protein>
    <submittedName>
        <fullName evidence="2">Uncharacterized protein</fullName>
    </submittedName>
</protein>
<feature type="region of interest" description="Disordered" evidence="1">
    <location>
        <begin position="102"/>
        <end position="135"/>
    </location>
</feature>
<dbReference type="AlphaFoldDB" id="A0A6N2BQY7"/>
<dbReference type="EMBL" id="RXGB01001691">
    <property type="protein sequence ID" value="TMW97922.1"/>
    <property type="molecule type" value="Genomic_DNA"/>
</dbReference>
<evidence type="ECO:0000313" key="2">
    <source>
        <dbReference type="EMBL" id="TMW97922.1"/>
    </source>
</evidence>
<feature type="non-terminal residue" evidence="2">
    <location>
        <position position="1"/>
    </location>
</feature>
<proteinExistence type="predicted"/>
<sequence length="135" mass="15080">GIYWLEICQNAAWSSDLATDRRGHDGPSWTPSSHTCAISSVALFINLDDRYDGSSQAQGSIESLCSKTLKLLEFGYWDYFSEHHDEPAGRTVMATMVRHTLRNPTLGQTSPSSFTNFSTMTPKDRHGHDEPSQAR</sequence>
<organism evidence="2">
    <name type="scientific">Solanum chilense</name>
    <name type="common">Tomato</name>
    <name type="synonym">Lycopersicon chilense</name>
    <dbReference type="NCBI Taxonomy" id="4083"/>
    <lineage>
        <taxon>Eukaryota</taxon>
        <taxon>Viridiplantae</taxon>
        <taxon>Streptophyta</taxon>
        <taxon>Embryophyta</taxon>
        <taxon>Tracheophyta</taxon>
        <taxon>Spermatophyta</taxon>
        <taxon>Magnoliopsida</taxon>
        <taxon>eudicotyledons</taxon>
        <taxon>Gunneridae</taxon>
        <taxon>Pentapetalae</taxon>
        <taxon>asterids</taxon>
        <taxon>lamiids</taxon>
        <taxon>Solanales</taxon>
        <taxon>Solanaceae</taxon>
        <taxon>Solanoideae</taxon>
        <taxon>Solaneae</taxon>
        <taxon>Solanum</taxon>
        <taxon>Solanum subgen. Lycopersicon</taxon>
    </lineage>
</organism>
<evidence type="ECO:0000256" key="1">
    <source>
        <dbReference type="SAM" id="MobiDB-lite"/>
    </source>
</evidence>
<gene>
    <name evidence="2" type="ORF">EJD97_004785</name>
</gene>
<name>A0A6N2BQY7_SOLCI</name>
<feature type="compositionally biased region" description="Basic and acidic residues" evidence="1">
    <location>
        <begin position="122"/>
        <end position="135"/>
    </location>
</feature>
<comment type="caution">
    <text evidence="2">The sequence shown here is derived from an EMBL/GenBank/DDBJ whole genome shotgun (WGS) entry which is preliminary data.</text>
</comment>